<keyword evidence="2" id="KW-0812">Transmembrane</keyword>
<dbReference type="EMBL" id="CAKKLH010000001">
    <property type="protein sequence ID" value="CAH0098211.1"/>
    <property type="molecule type" value="Genomic_DNA"/>
</dbReference>
<evidence type="ECO:0000256" key="1">
    <source>
        <dbReference type="SAM" id="MobiDB-lite"/>
    </source>
</evidence>
<feature type="compositionally biased region" description="Low complexity" evidence="1">
    <location>
        <begin position="372"/>
        <end position="381"/>
    </location>
</feature>
<dbReference type="Proteomes" id="UP000789390">
    <property type="component" value="Unassembled WGS sequence"/>
</dbReference>
<keyword evidence="5" id="KW-1185">Reference proteome</keyword>
<name>A0A8J2RAM4_9CRUS</name>
<comment type="caution">
    <text evidence="4">The sequence shown here is derived from an EMBL/GenBank/DDBJ whole genome shotgun (WGS) entry which is preliminary data.</text>
</comment>
<reference evidence="4" key="1">
    <citation type="submission" date="2021-11" db="EMBL/GenBank/DDBJ databases">
        <authorList>
            <person name="Schell T."/>
        </authorList>
    </citation>
    <scope>NUCLEOTIDE SEQUENCE</scope>
    <source>
        <strain evidence="4">M5</strain>
    </source>
</reference>
<accession>A0A8J2RAM4</accession>
<proteinExistence type="predicted"/>
<sequence length="483" mass="52535">MQKSTVFISFVMVAACCLLADAAPQDLGSPIRIAQCRALCLDKFVRNDRHETLCQQDPDCFTCWENCGLLQDNPTVWSRICSQPSVCFPGCLQACQFFQNADLPQKDPVMPTSAEPSVQLVGNLATWPRPSDRSSNSKREKERLVYAVIQKQSSGRWRQIIQTAEERCFLPSGETPSSAAGNLRVLAVGGRGLVALYRPEHEDSSTENAIAAPLLPASDVVVDTADSNAQQPFQLSPEEKLAQQVEIVSMSPASPWKLREVSLIHQKVLVIAEVAWPVQRSSDGQASDYLVTWEVDGGGLKGHLYTDATSVTLSLWPDTVYHIQVDLVTATSDAIQMRSAPLTIDTHKATGVVQSDEARPLPAAPLIDRLPSSSGNSNGSGRRLEATVGVGAAAGVSLFLLVLATAIGIRRHRRASMRLSNSPSASPLPRHHHRPSTIEGLAVVKTIDGDRVPYHTMQPPCAVHSLEHCLFPSRAHRLPALHH</sequence>
<evidence type="ECO:0000313" key="4">
    <source>
        <dbReference type="EMBL" id="CAH0098211.1"/>
    </source>
</evidence>
<keyword evidence="3" id="KW-0732">Signal</keyword>
<feature type="region of interest" description="Disordered" evidence="1">
    <location>
        <begin position="416"/>
        <end position="438"/>
    </location>
</feature>
<feature type="chain" id="PRO_5035194376" evidence="3">
    <location>
        <begin position="23"/>
        <end position="483"/>
    </location>
</feature>
<gene>
    <name evidence="4" type="ORF">DGAL_LOCUS258</name>
</gene>
<protein>
    <submittedName>
        <fullName evidence="4">Uncharacterized protein</fullName>
    </submittedName>
</protein>
<dbReference type="OrthoDB" id="6341493at2759"/>
<evidence type="ECO:0000313" key="5">
    <source>
        <dbReference type="Proteomes" id="UP000789390"/>
    </source>
</evidence>
<dbReference type="PROSITE" id="PS51257">
    <property type="entry name" value="PROKAR_LIPOPROTEIN"/>
    <property type="match status" value="1"/>
</dbReference>
<dbReference type="AlphaFoldDB" id="A0A8J2RAM4"/>
<evidence type="ECO:0000256" key="2">
    <source>
        <dbReference type="SAM" id="Phobius"/>
    </source>
</evidence>
<feature type="region of interest" description="Disordered" evidence="1">
    <location>
        <begin position="363"/>
        <end position="383"/>
    </location>
</feature>
<evidence type="ECO:0000256" key="3">
    <source>
        <dbReference type="SAM" id="SignalP"/>
    </source>
</evidence>
<feature type="transmembrane region" description="Helical" evidence="2">
    <location>
        <begin position="386"/>
        <end position="409"/>
    </location>
</feature>
<keyword evidence="2" id="KW-0472">Membrane</keyword>
<keyword evidence="2" id="KW-1133">Transmembrane helix</keyword>
<organism evidence="4 5">
    <name type="scientific">Daphnia galeata</name>
    <dbReference type="NCBI Taxonomy" id="27404"/>
    <lineage>
        <taxon>Eukaryota</taxon>
        <taxon>Metazoa</taxon>
        <taxon>Ecdysozoa</taxon>
        <taxon>Arthropoda</taxon>
        <taxon>Crustacea</taxon>
        <taxon>Branchiopoda</taxon>
        <taxon>Diplostraca</taxon>
        <taxon>Cladocera</taxon>
        <taxon>Anomopoda</taxon>
        <taxon>Daphniidae</taxon>
        <taxon>Daphnia</taxon>
    </lineage>
</organism>
<feature type="signal peptide" evidence="3">
    <location>
        <begin position="1"/>
        <end position="22"/>
    </location>
</feature>